<evidence type="ECO:0000313" key="4">
    <source>
        <dbReference type="Proteomes" id="UP000323425"/>
    </source>
</evidence>
<proteinExistence type="predicted"/>
<name>A0A5M9IQB2_9PSED</name>
<accession>A0A5M9IQB2</accession>
<comment type="caution">
    <text evidence="3">The sequence shown here is derived from an EMBL/GenBank/DDBJ whole genome shotgun (WGS) entry which is preliminary data.</text>
</comment>
<dbReference type="Pfam" id="PF05168">
    <property type="entry name" value="HEPN"/>
    <property type="match status" value="1"/>
</dbReference>
<dbReference type="AlphaFoldDB" id="A0A5M9IQB2"/>
<dbReference type="Proteomes" id="UP000323425">
    <property type="component" value="Unassembled WGS sequence"/>
</dbReference>
<feature type="domain" description="HEPN" evidence="2">
    <location>
        <begin position="66"/>
        <end position="158"/>
    </location>
</feature>
<dbReference type="InterPro" id="IPR007842">
    <property type="entry name" value="HEPN_dom"/>
</dbReference>
<organism evidence="3 4">
    <name type="scientific">Pseudomonas extremaustralis</name>
    <dbReference type="NCBI Taxonomy" id="359110"/>
    <lineage>
        <taxon>Bacteria</taxon>
        <taxon>Pseudomonadati</taxon>
        <taxon>Pseudomonadota</taxon>
        <taxon>Gammaproteobacteria</taxon>
        <taxon>Pseudomonadales</taxon>
        <taxon>Pseudomonadaceae</taxon>
        <taxon>Pseudomonas</taxon>
    </lineage>
</organism>
<reference evidence="3 4" key="1">
    <citation type="journal article" date="2018" name="Plant Biotechnol. Rep.">
        <title>Diversity and antifungal activity of endophytic bacteria associated with Panax ginseng seedlings.</title>
        <authorList>
            <person name="Park J.M."/>
            <person name="Hong C.E."/>
            <person name="Jo S.H."/>
        </authorList>
    </citation>
    <scope>NUCLEOTIDE SEQUENCE [LARGE SCALE GENOMIC DNA]</scope>
    <source>
        <strain evidence="3 4">PgKB38</strain>
    </source>
</reference>
<gene>
    <name evidence="3" type="ORF">FX985_04348</name>
</gene>
<evidence type="ECO:0000256" key="1">
    <source>
        <dbReference type="SAM" id="MobiDB-lite"/>
    </source>
</evidence>
<evidence type="ECO:0000259" key="2">
    <source>
        <dbReference type="Pfam" id="PF05168"/>
    </source>
</evidence>
<sequence length="206" mass="23416">MEEDLPEYEDYQHHQRPTLVDDKSHQNHWRNRANDLHASAGAIWLSMSNGRGHDAARELGLGEGFDMHLACSHVYHMLCGLSLEVAMKSVLVSLGLNPPEHHDLNLLAHLLGVKRNPAQRKILNFYQHSVVWAGRYPVPVNATDEKLTDYYEMANTVLYKGKTAIKGATINIKTYSPTGATSWERYDALYKSYTALFDHRYPVKAK</sequence>
<dbReference type="EMBL" id="VTFH01000002">
    <property type="protein sequence ID" value="KAA8558009.1"/>
    <property type="molecule type" value="Genomic_DNA"/>
</dbReference>
<protein>
    <recommendedName>
        <fullName evidence="2">HEPN domain-containing protein</fullName>
    </recommendedName>
</protein>
<evidence type="ECO:0000313" key="3">
    <source>
        <dbReference type="EMBL" id="KAA8558009.1"/>
    </source>
</evidence>
<dbReference type="RefSeq" id="WP_150295721.1">
    <property type="nucleotide sequence ID" value="NZ_VTFH01000002.1"/>
</dbReference>
<feature type="region of interest" description="Disordered" evidence="1">
    <location>
        <begin position="1"/>
        <end position="24"/>
    </location>
</feature>